<accession>A0A150K4L9</accession>
<comment type="caution">
    <text evidence="2">The sequence shown here is derived from an EMBL/GenBank/DDBJ whole genome shotgun (WGS) entry which is preliminary data.</text>
</comment>
<proteinExistence type="predicted"/>
<dbReference type="Pfam" id="PF13274">
    <property type="entry name" value="SocA_Panacea"/>
    <property type="match status" value="1"/>
</dbReference>
<name>A0A150K4L9_HEYCO</name>
<dbReference type="Proteomes" id="UP000075304">
    <property type="component" value="Unassembled WGS sequence"/>
</dbReference>
<dbReference type="PATRIC" id="fig|1398.25.peg.602"/>
<organism evidence="2 3">
    <name type="scientific">Heyndrickxia coagulans</name>
    <name type="common">Weizmannia coagulans</name>
    <dbReference type="NCBI Taxonomy" id="1398"/>
    <lineage>
        <taxon>Bacteria</taxon>
        <taxon>Bacillati</taxon>
        <taxon>Bacillota</taxon>
        <taxon>Bacilli</taxon>
        <taxon>Bacillales</taxon>
        <taxon>Bacillaceae</taxon>
        <taxon>Heyndrickxia</taxon>
    </lineage>
</organism>
<dbReference type="InterPro" id="IPR025272">
    <property type="entry name" value="SocA_Panacea"/>
</dbReference>
<dbReference type="EMBL" id="LQYI01000099">
    <property type="protein sequence ID" value="KYC64499.1"/>
    <property type="molecule type" value="Genomic_DNA"/>
</dbReference>
<sequence>MANEITYEEIANYFIALSNETGNLITNLKLQKLMYYVQSWHLAIYKEPWFDGQFQAWVHGPVLPELYKEYRDFKWHPIVRDDLDFNYIKNFEAKIGEDKTEFLKEICDEYFGMEAYELERLTHSESPWQLARRGIPEDEPSQNYILNEWMQEFYSQFTEKSNG</sequence>
<protein>
    <recommendedName>
        <fullName evidence="1">Antitoxin SocA-like Panacea domain-containing protein</fullName>
    </recommendedName>
</protein>
<reference evidence="2 3" key="1">
    <citation type="submission" date="2016-01" db="EMBL/GenBank/DDBJ databases">
        <title>Genome Sequences of Twelve Sporeforming Bacillus Species Isolated from Foods.</title>
        <authorList>
            <person name="Berendsen E.M."/>
            <person name="Wells-Bennik M.H."/>
            <person name="Krawcyk A.O."/>
            <person name="De Jong A."/>
            <person name="Holsappel S."/>
            <person name="Eijlander R.T."/>
            <person name="Kuipers O.P."/>
        </authorList>
    </citation>
    <scope>NUCLEOTIDE SEQUENCE [LARGE SCALE GENOMIC DNA]</scope>
    <source>
        <strain evidence="2 3">B4099</strain>
    </source>
</reference>
<dbReference type="RefSeq" id="WP_018664661.1">
    <property type="nucleotide sequence ID" value="NZ_JARTKI010000132.1"/>
</dbReference>
<evidence type="ECO:0000313" key="2">
    <source>
        <dbReference type="EMBL" id="KYC64499.1"/>
    </source>
</evidence>
<feature type="domain" description="Antitoxin SocA-like Panacea" evidence="1">
    <location>
        <begin position="30"/>
        <end position="129"/>
    </location>
</feature>
<evidence type="ECO:0000313" key="3">
    <source>
        <dbReference type="Proteomes" id="UP000075304"/>
    </source>
</evidence>
<gene>
    <name evidence="2" type="ORF">B4099_1015</name>
</gene>
<dbReference type="AlphaFoldDB" id="A0A150K4L9"/>
<evidence type="ECO:0000259" key="1">
    <source>
        <dbReference type="Pfam" id="PF13274"/>
    </source>
</evidence>